<evidence type="ECO:0000256" key="7">
    <source>
        <dbReference type="RuleBase" id="RU364029"/>
    </source>
</evidence>
<keyword evidence="3" id="KW-0479">Metal-binding</keyword>
<keyword evidence="9" id="KW-1185">Reference proteome</keyword>
<reference evidence="8 9" key="1">
    <citation type="journal article" date="2015" name="Genome Announc.">
        <title>First Complete Genome Sequence of Felis catus Gammaherpesvirus 1.</title>
        <authorList>
            <person name="Troyer R.M."/>
            <person name="Lee J.S."/>
            <person name="Vuyisich M."/>
            <person name="Chain P."/>
            <person name="Lo C.C."/>
            <person name="Kronmiller B."/>
            <person name="Bracha S."/>
            <person name="Avery A.C."/>
            <person name="VandeWoude S."/>
        </authorList>
    </citation>
    <scope>NUCLEOTIDE SEQUENCE [LARGE SCALE GENOMIC DNA]</scope>
    <source>
        <strain evidence="8">31286</strain>
    </source>
</reference>
<evidence type="ECO:0000256" key="6">
    <source>
        <dbReference type="ARBA" id="ARBA00023200"/>
    </source>
</evidence>
<dbReference type="PROSITE" id="PS51988">
    <property type="entry name" value="HERPESVIRUS_UL32"/>
    <property type="match status" value="1"/>
</dbReference>
<dbReference type="EMBL" id="KT595939">
    <property type="protein sequence ID" value="ALE14784.1"/>
    <property type="molecule type" value="Genomic_DNA"/>
</dbReference>
<dbReference type="RefSeq" id="YP_009173949.1">
    <property type="nucleotide sequence ID" value="NC_028099.1"/>
</dbReference>
<keyword evidence="6 7" id="KW-1035">Host cytoplasm</keyword>
<keyword evidence="4" id="KW-0863">Zinc-finger</keyword>
<comment type="subcellular location">
    <subcellularLocation>
        <location evidence="7">Host cytoplasm</location>
    </subcellularLocation>
    <subcellularLocation>
        <location evidence="7">Host nucleus</location>
    </subcellularLocation>
</comment>
<evidence type="ECO:0000313" key="8">
    <source>
        <dbReference type="EMBL" id="ALE14784.1"/>
    </source>
</evidence>
<dbReference type="InterPro" id="IPR002597">
    <property type="entry name" value="Herpes_env"/>
</dbReference>
<comment type="function">
    <text evidence="7">Plays a role in efficient localization of neo-synthesized capsids to nuclear replication compartments, thereby controlling cleavage and packaging of virus genomic DNA.</text>
</comment>
<evidence type="ECO:0000256" key="3">
    <source>
        <dbReference type="ARBA" id="ARBA00022723"/>
    </source>
</evidence>
<dbReference type="OrthoDB" id="3440at10239"/>
<dbReference type="Proteomes" id="UP000152314">
    <property type="component" value="Segment"/>
</dbReference>
<organism evidence="8 9">
    <name type="scientific">Felid gammaherpesvirus 1</name>
    <dbReference type="NCBI Taxonomy" id="2560468"/>
    <lineage>
        <taxon>Viruses</taxon>
        <taxon>Duplodnaviria</taxon>
        <taxon>Heunggongvirae</taxon>
        <taxon>Peploviricota</taxon>
        <taxon>Herviviricetes</taxon>
        <taxon>Herpesvirales</taxon>
        <taxon>Orthoherpesviridae</taxon>
        <taxon>Gammaherpesvirinae</taxon>
        <taxon>Percavirus</taxon>
        <taxon>Percavirus felidgamma1</taxon>
    </lineage>
</organism>
<name>A0A0M4M493_9GAMA</name>
<dbReference type="Pfam" id="PF01673">
    <property type="entry name" value="Herpes_env"/>
    <property type="match status" value="2"/>
</dbReference>
<keyword evidence="5" id="KW-0862">Zinc</keyword>
<protein>
    <recommendedName>
        <fullName evidence="7">Packaging protein UL32</fullName>
    </recommendedName>
</protein>
<dbReference type="GO" id="GO:0030430">
    <property type="term" value="C:host cell cytoplasm"/>
    <property type="evidence" value="ECO:0007669"/>
    <property type="project" value="UniProtKB-SubCell"/>
</dbReference>
<dbReference type="KEGG" id="vg:26100463"/>
<comment type="similarity">
    <text evidence="1 7">Belongs to the herpesviridae UL32 protein family.</text>
</comment>
<dbReference type="GO" id="GO:0008270">
    <property type="term" value="F:zinc ion binding"/>
    <property type="evidence" value="ECO:0007669"/>
    <property type="project" value="UniProtKB-KW"/>
</dbReference>
<evidence type="ECO:0000256" key="1">
    <source>
        <dbReference type="ARBA" id="ARBA00005235"/>
    </source>
</evidence>
<dbReference type="GeneID" id="26100463"/>
<evidence type="ECO:0000256" key="5">
    <source>
        <dbReference type="ARBA" id="ARBA00022833"/>
    </source>
</evidence>
<evidence type="ECO:0000313" key="9">
    <source>
        <dbReference type="Proteomes" id="UP000152314"/>
    </source>
</evidence>
<evidence type="ECO:0000256" key="2">
    <source>
        <dbReference type="ARBA" id="ARBA00022562"/>
    </source>
</evidence>
<accession>A0A0M4M493</accession>
<dbReference type="GO" id="GO:0042025">
    <property type="term" value="C:host cell nucleus"/>
    <property type="evidence" value="ECO:0007669"/>
    <property type="project" value="UniProtKB-SubCell"/>
</dbReference>
<proteinExistence type="inferred from homology"/>
<dbReference type="GO" id="GO:0019031">
    <property type="term" value="C:viral envelope"/>
    <property type="evidence" value="ECO:0007669"/>
    <property type="project" value="InterPro"/>
</dbReference>
<keyword evidence="2 7" id="KW-1048">Host nucleus</keyword>
<sequence>MEGCYRPWNVNTILKHSVALQTLLQNSYQPGEPETALNSPVLTGTYNSLSNSSSCKVCQIIYSLISKYNPSISFYEDYACLCFYTLYAPKSWSATFMVAADLLELFDKHFSQWEDFKALYTPGSILGIDLNLHFFIQKCFRKIKTDAILDFANLNFLKVEFLRGCLVGSIPHIFCFKSTWNASRTICSTCINPASTSLHQNIDKVFNNPQLTPKCSFLSIILNIWSQSTLLSEQHKQLTDKGLNLWSKAPNDGDVSQGPCLLSHSLQLKIQGCTSSICLLCECLASHSDAALTLQFLKEDIITSAENNIKLIDRIIFLLKDETSMKYITDNLLLQVIRGCSPQEIHKHLFCDPRCLVNTISTSSNILFKIPSDSQLQKLKATLALGIHLDSNNIFDCENLDTLITLFKCIQICKVGKTTFLEIIKHLNSALKKHNILTVHAFNTSQIYV</sequence>
<evidence type="ECO:0000256" key="4">
    <source>
        <dbReference type="ARBA" id="ARBA00022771"/>
    </source>
</evidence>